<dbReference type="Pfam" id="PF03453">
    <property type="entry name" value="MoeA_N"/>
    <property type="match status" value="1"/>
</dbReference>
<dbReference type="SUPFAM" id="SSF63882">
    <property type="entry name" value="MoeA N-terminal region -like"/>
    <property type="match status" value="1"/>
</dbReference>
<dbReference type="GO" id="GO:0046872">
    <property type="term" value="F:metal ion binding"/>
    <property type="evidence" value="ECO:0007669"/>
    <property type="project" value="UniProtKB-UniRule"/>
</dbReference>
<dbReference type="PANTHER" id="PTHR10192">
    <property type="entry name" value="MOLYBDOPTERIN BIOSYNTHESIS PROTEIN"/>
    <property type="match status" value="1"/>
</dbReference>
<dbReference type="UniPathway" id="UPA00344"/>
<dbReference type="InterPro" id="IPR001453">
    <property type="entry name" value="MoaB/Mog_dom"/>
</dbReference>
<comment type="function">
    <text evidence="1 10">Catalyzes the insertion of molybdate into adenylated molybdopterin with the concomitant release of AMP.</text>
</comment>
<dbReference type="STRING" id="293826.Amet_3168"/>
<evidence type="ECO:0000256" key="9">
    <source>
        <dbReference type="ARBA" id="ARBA00047317"/>
    </source>
</evidence>
<dbReference type="Gene3D" id="2.170.190.11">
    <property type="entry name" value="Molybdopterin biosynthesis moea protein, domain 3"/>
    <property type="match status" value="1"/>
</dbReference>
<dbReference type="Gene3D" id="2.40.340.10">
    <property type="entry name" value="MoeA, C-terminal, domain IV"/>
    <property type="match status" value="1"/>
</dbReference>
<evidence type="ECO:0000256" key="3">
    <source>
        <dbReference type="ARBA" id="ARBA00005046"/>
    </source>
</evidence>
<evidence type="ECO:0000256" key="4">
    <source>
        <dbReference type="ARBA" id="ARBA00010763"/>
    </source>
</evidence>
<dbReference type="PROSITE" id="PS01079">
    <property type="entry name" value="MOCF_BIOSYNTHESIS_2"/>
    <property type="match status" value="1"/>
</dbReference>
<dbReference type="KEGG" id="amt:Amet_3168"/>
<dbReference type="Gene3D" id="3.90.105.10">
    <property type="entry name" value="Molybdopterin biosynthesis moea protein, domain 2"/>
    <property type="match status" value="1"/>
</dbReference>
<dbReference type="NCBIfam" id="NF011068">
    <property type="entry name" value="PRK14498.1"/>
    <property type="match status" value="1"/>
</dbReference>
<dbReference type="SUPFAM" id="SSF63867">
    <property type="entry name" value="MoeA C-terminal domain-like"/>
    <property type="match status" value="1"/>
</dbReference>
<keyword evidence="10" id="KW-0808">Transferase</keyword>
<dbReference type="InterPro" id="IPR024370">
    <property type="entry name" value="PBP_domain"/>
</dbReference>
<evidence type="ECO:0000256" key="6">
    <source>
        <dbReference type="ARBA" id="ARBA00021108"/>
    </source>
</evidence>
<comment type="catalytic activity">
    <reaction evidence="9">
        <text>adenylyl-molybdopterin + molybdate = Mo-molybdopterin + AMP + H(+)</text>
        <dbReference type="Rhea" id="RHEA:35047"/>
        <dbReference type="ChEBI" id="CHEBI:15378"/>
        <dbReference type="ChEBI" id="CHEBI:36264"/>
        <dbReference type="ChEBI" id="CHEBI:62727"/>
        <dbReference type="ChEBI" id="CHEBI:71302"/>
        <dbReference type="ChEBI" id="CHEBI:456215"/>
        <dbReference type="EC" id="2.10.1.1"/>
    </reaction>
</comment>
<protein>
    <recommendedName>
        <fullName evidence="6 10">Molybdopterin molybdenumtransferase</fullName>
        <ecNumber evidence="5 10">2.10.1.1</ecNumber>
    </recommendedName>
</protein>
<feature type="domain" description="MoaB/Mog" evidence="11">
    <location>
        <begin position="181"/>
        <end position="318"/>
    </location>
</feature>
<dbReference type="RefSeq" id="WP_012064273.1">
    <property type="nucleotide sequence ID" value="NC_009633.1"/>
</dbReference>
<dbReference type="InterPro" id="IPR036135">
    <property type="entry name" value="MoeA_linker/N_sf"/>
</dbReference>
<dbReference type="InterPro" id="IPR005110">
    <property type="entry name" value="MoeA_linker/N"/>
</dbReference>
<accession>A6TSY9</accession>
<proteinExistence type="inferred from homology"/>
<keyword evidence="7 10" id="KW-0500">Molybdenum</keyword>
<dbReference type="Gene3D" id="3.40.980.10">
    <property type="entry name" value="MoaB/Mog-like domain"/>
    <property type="match status" value="1"/>
</dbReference>
<sequence length="641" mass="70741">MEKKERSLYLTSIPLEEVRGMYLKAIEEHGGIPEKKEEISVEESLNRITTDPIFAKKSSPNYNAAAMDGVAIICSRTYGVSEKEPIRLISPRDFIYINTGGVIQEPYDGVIMIEDIVEIDQNTIEIHEAAKPWQHIRPIGEDIIEGELIIPANHKIRPMDMGALMAGHMQVLSVYPKPSVGIIPTGSEIVSVNDELMVGKIIESNGTMFKAFVEEGHGVANLYGITPDDPDILKESIKKALKENDCVLINAGSSAGSKDYTVNVLREMGVVIAHGVAIKPGKPVILAIVDNKPVIGIPGYPVSAYFVFEFFVKPLLDVYHRQIPQQKSMTKAILSRRVVSSLKHEEFIRMKLGLVGQKMIATPLDRGAGATMSLVKADGILIVPQRREGYEAGSEVDIQLLKPIEEIKQTIVSIGSHDVVMDLLANQLHQTQPDLFLSSAHVGSLGGIMALKKKECHMAPIHLLDEQSGEYNEAYVKRYIGSHEMMIIKFVKRSQGLMVSKGNPKNINRIKDLVRKDIRFVNRQRGAGTRILLEYFLKEEEVDPEGIVGYDRELTTHMAVAMAVASGSADTGLGVYSAAKAMGLDFIPIAWEDYDLCLPAEMLGDQRIQSLIETIKKETFLAQVNALGGYDTSEIGNVVKI</sequence>
<dbReference type="SUPFAM" id="SSF53218">
    <property type="entry name" value="Molybdenum cofactor biosynthesis proteins"/>
    <property type="match status" value="1"/>
</dbReference>
<evidence type="ECO:0000259" key="11">
    <source>
        <dbReference type="SMART" id="SM00852"/>
    </source>
</evidence>
<dbReference type="GO" id="GO:0006777">
    <property type="term" value="P:Mo-molybdopterin cofactor biosynthetic process"/>
    <property type="evidence" value="ECO:0007669"/>
    <property type="project" value="UniProtKB-UniRule"/>
</dbReference>
<dbReference type="PANTHER" id="PTHR10192:SF16">
    <property type="entry name" value="MOLYBDOPTERIN MOLYBDENUMTRANSFERASE"/>
    <property type="match status" value="1"/>
</dbReference>
<dbReference type="InterPro" id="IPR038987">
    <property type="entry name" value="MoeA-like"/>
</dbReference>
<comment type="cofactor">
    <cofactor evidence="10">
        <name>Mg(2+)</name>
        <dbReference type="ChEBI" id="CHEBI:18420"/>
    </cofactor>
</comment>
<dbReference type="InterPro" id="IPR008284">
    <property type="entry name" value="MoCF_biosynth_CS"/>
</dbReference>
<dbReference type="Proteomes" id="UP000001572">
    <property type="component" value="Chromosome"/>
</dbReference>
<evidence type="ECO:0000256" key="10">
    <source>
        <dbReference type="RuleBase" id="RU365090"/>
    </source>
</evidence>
<dbReference type="Gene3D" id="3.40.190.10">
    <property type="entry name" value="Periplasmic binding protein-like II"/>
    <property type="match status" value="1"/>
</dbReference>
<dbReference type="NCBIfam" id="TIGR00177">
    <property type="entry name" value="molyb_syn"/>
    <property type="match status" value="1"/>
</dbReference>
<dbReference type="OrthoDB" id="9804758at2"/>
<dbReference type="InterPro" id="IPR036425">
    <property type="entry name" value="MoaB/Mog-like_dom_sf"/>
</dbReference>
<evidence type="ECO:0000313" key="13">
    <source>
        <dbReference type="Proteomes" id="UP000001572"/>
    </source>
</evidence>
<evidence type="ECO:0000256" key="7">
    <source>
        <dbReference type="ARBA" id="ARBA00022505"/>
    </source>
</evidence>
<dbReference type="SUPFAM" id="SSF53850">
    <property type="entry name" value="Periplasmic binding protein-like II"/>
    <property type="match status" value="1"/>
</dbReference>
<dbReference type="EC" id="2.10.1.1" evidence="5 10"/>
<dbReference type="GO" id="GO:0061599">
    <property type="term" value="F:molybdopterin molybdotransferase activity"/>
    <property type="evidence" value="ECO:0007669"/>
    <property type="project" value="UniProtKB-UniRule"/>
</dbReference>
<dbReference type="GO" id="GO:0005829">
    <property type="term" value="C:cytosol"/>
    <property type="evidence" value="ECO:0007669"/>
    <property type="project" value="TreeGrafter"/>
</dbReference>
<dbReference type="eggNOG" id="COG0303">
    <property type="taxonomic scope" value="Bacteria"/>
</dbReference>
<evidence type="ECO:0000256" key="5">
    <source>
        <dbReference type="ARBA" id="ARBA00013269"/>
    </source>
</evidence>
<name>A6TSY9_ALKMQ</name>
<keyword evidence="8 10" id="KW-0501">Molybdenum cofactor biosynthesis</keyword>
<gene>
    <name evidence="12" type="ordered locus">Amet_3168</name>
</gene>
<reference evidence="13" key="1">
    <citation type="journal article" date="2016" name="Genome Announc.">
        <title>Complete genome sequence of Alkaliphilus metalliredigens strain QYMF, an alkaliphilic and metal-reducing bacterium isolated from borax-contaminated leachate ponds.</title>
        <authorList>
            <person name="Hwang C."/>
            <person name="Copeland A."/>
            <person name="Lucas S."/>
            <person name="Lapidus A."/>
            <person name="Barry K."/>
            <person name="Detter J.C."/>
            <person name="Glavina Del Rio T."/>
            <person name="Hammon N."/>
            <person name="Israni S."/>
            <person name="Dalin E."/>
            <person name="Tice H."/>
            <person name="Pitluck S."/>
            <person name="Chertkov O."/>
            <person name="Brettin T."/>
            <person name="Bruce D."/>
            <person name="Han C."/>
            <person name="Schmutz J."/>
            <person name="Larimer F."/>
            <person name="Land M.L."/>
            <person name="Hauser L."/>
            <person name="Kyrpides N."/>
            <person name="Mikhailova N."/>
            <person name="Ye Q."/>
            <person name="Zhou J."/>
            <person name="Richardson P."/>
            <person name="Fields M.W."/>
        </authorList>
    </citation>
    <scope>NUCLEOTIDE SEQUENCE [LARGE SCALE GENOMIC DNA]</scope>
    <source>
        <strain evidence="13">QYMF</strain>
    </source>
</reference>
<keyword evidence="10" id="KW-0460">Magnesium</keyword>
<dbReference type="Pfam" id="PF03454">
    <property type="entry name" value="MoeA_C"/>
    <property type="match status" value="1"/>
</dbReference>
<dbReference type="Pfam" id="PF00994">
    <property type="entry name" value="MoCF_biosynth"/>
    <property type="match status" value="1"/>
</dbReference>
<dbReference type="Pfam" id="PF12727">
    <property type="entry name" value="PBP_like"/>
    <property type="match status" value="1"/>
</dbReference>
<evidence type="ECO:0000256" key="8">
    <source>
        <dbReference type="ARBA" id="ARBA00023150"/>
    </source>
</evidence>
<comment type="function">
    <text evidence="2">May be involved in the biosynthesis of molybdopterin.</text>
</comment>
<organism evidence="12 13">
    <name type="scientific">Alkaliphilus metalliredigens (strain QYMF)</name>
    <dbReference type="NCBI Taxonomy" id="293826"/>
    <lineage>
        <taxon>Bacteria</taxon>
        <taxon>Bacillati</taxon>
        <taxon>Bacillota</taxon>
        <taxon>Clostridia</taxon>
        <taxon>Peptostreptococcales</taxon>
        <taxon>Natronincolaceae</taxon>
        <taxon>Alkaliphilus</taxon>
    </lineage>
</organism>
<comment type="pathway">
    <text evidence="3 10">Cofactor biosynthesis; molybdopterin biosynthesis.</text>
</comment>
<dbReference type="EMBL" id="CP000724">
    <property type="protein sequence ID" value="ABR49307.1"/>
    <property type="molecule type" value="Genomic_DNA"/>
</dbReference>
<dbReference type="HOGENOM" id="CLU_010186_3_0_9"/>
<keyword evidence="13" id="KW-1185">Reference proteome</keyword>
<keyword evidence="10" id="KW-0479">Metal-binding</keyword>
<dbReference type="SMART" id="SM00852">
    <property type="entry name" value="MoCF_biosynth"/>
    <property type="match status" value="1"/>
</dbReference>
<dbReference type="InterPro" id="IPR036688">
    <property type="entry name" value="MoeA_C_domain_IV_sf"/>
</dbReference>
<evidence type="ECO:0000256" key="1">
    <source>
        <dbReference type="ARBA" id="ARBA00002901"/>
    </source>
</evidence>
<dbReference type="eggNOG" id="COG1910">
    <property type="taxonomic scope" value="Bacteria"/>
</dbReference>
<dbReference type="AlphaFoldDB" id="A6TSY9"/>
<dbReference type="CDD" id="cd00887">
    <property type="entry name" value="MoeA"/>
    <property type="match status" value="1"/>
</dbReference>
<comment type="similarity">
    <text evidence="4 10">Belongs to the MoeA family.</text>
</comment>
<evidence type="ECO:0000313" key="12">
    <source>
        <dbReference type="EMBL" id="ABR49307.1"/>
    </source>
</evidence>
<dbReference type="InterPro" id="IPR005111">
    <property type="entry name" value="MoeA_C_domain_IV"/>
</dbReference>
<evidence type="ECO:0000256" key="2">
    <source>
        <dbReference type="ARBA" id="ARBA00003487"/>
    </source>
</evidence>